<dbReference type="InterPro" id="IPR047928">
    <property type="entry name" value="Perm_prefix_1"/>
</dbReference>
<dbReference type="AlphaFoldDB" id="A0A1C6UHP7"/>
<dbReference type="Proteomes" id="UP000198937">
    <property type="component" value="Unassembled WGS sequence"/>
</dbReference>
<sequence length="314" mass="33974">MSSLTDRYLAATLRAAPAARREEIVAELRAAITDAVEDRTGAGQDPATAERDVLTELGNPERLAARYADQRLQLIGPAVYLAWRRLLRVLLTFVPALVGTVVALVEAATGAGAGAIGSGITTALSVAVQICFWVTLTFAILERTGTAGALPEWTVDQLPEDTAERSISLPDTVAAIVGLLFALIFLPWQHLRSSVTAADGENIPLLDPALWDSWLPVLAAVLLASIIFELVKYRIGRWSWRLVAVTAALNLAFGVPTIWLLLTERLLNPALVQRFEWLREGDNLATASTVAAVSIAAIMVWDTADKAVKTYRQR</sequence>
<proteinExistence type="predicted"/>
<feature type="transmembrane region" description="Helical" evidence="1">
    <location>
        <begin position="173"/>
        <end position="191"/>
    </location>
</feature>
<accession>A0A1C6UHP7</accession>
<keyword evidence="1" id="KW-0812">Transmembrane</keyword>
<dbReference type="OrthoDB" id="3171769at2"/>
<keyword evidence="1" id="KW-0472">Membrane</keyword>
<dbReference type="Pfam" id="PF22564">
    <property type="entry name" value="HAAS"/>
    <property type="match status" value="1"/>
</dbReference>
<dbReference type="RefSeq" id="WP_091436493.1">
    <property type="nucleotide sequence ID" value="NZ_BMMJ01000004.1"/>
</dbReference>
<reference evidence="2 3" key="1">
    <citation type="submission" date="2016-06" db="EMBL/GenBank/DDBJ databases">
        <authorList>
            <person name="Kjaerup R.B."/>
            <person name="Dalgaard T.S."/>
            <person name="Juul-Madsen H.R."/>
        </authorList>
    </citation>
    <scope>NUCLEOTIDE SEQUENCE [LARGE SCALE GENOMIC DNA]</scope>
    <source>
        <strain evidence="2 3">DSM 45577</strain>
    </source>
</reference>
<feature type="transmembrane region" description="Helical" evidence="1">
    <location>
        <begin position="284"/>
        <end position="304"/>
    </location>
</feature>
<organism evidence="2 3">
    <name type="scientific">Micromonospora yangpuensis</name>
    <dbReference type="NCBI Taxonomy" id="683228"/>
    <lineage>
        <taxon>Bacteria</taxon>
        <taxon>Bacillati</taxon>
        <taxon>Actinomycetota</taxon>
        <taxon>Actinomycetes</taxon>
        <taxon>Micromonosporales</taxon>
        <taxon>Micromonosporaceae</taxon>
        <taxon>Micromonospora</taxon>
    </lineage>
</organism>
<evidence type="ECO:0000313" key="2">
    <source>
        <dbReference type="EMBL" id="SCL53615.1"/>
    </source>
</evidence>
<feature type="transmembrane region" description="Helical" evidence="1">
    <location>
        <begin position="242"/>
        <end position="262"/>
    </location>
</feature>
<dbReference type="EMBL" id="FMIA01000002">
    <property type="protein sequence ID" value="SCL53615.1"/>
    <property type="molecule type" value="Genomic_DNA"/>
</dbReference>
<evidence type="ECO:0000313" key="3">
    <source>
        <dbReference type="Proteomes" id="UP000198937"/>
    </source>
</evidence>
<keyword evidence="1" id="KW-1133">Transmembrane helix</keyword>
<protein>
    <submittedName>
        <fullName evidence="2">Uncharacterized protein</fullName>
    </submittedName>
</protein>
<feature type="transmembrane region" description="Helical" evidence="1">
    <location>
        <begin position="89"/>
        <end position="109"/>
    </location>
</feature>
<name>A0A1C6UHP7_9ACTN</name>
<gene>
    <name evidence="2" type="ORF">GA0070617_2417</name>
</gene>
<feature type="transmembrane region" description="Helical" evidence="1">
    <location>
        <begin position="211"/>
        <end position="230"/>
    </location>
</feature>
<dbReference type="STRING" id="683228.GA0070617_2417"/>
<feature type="transmembrane region" description="Helical" evidence="1">
    <location>
        <begin position="115"/>
        <end position="141"/>
    </location>
</feature>
<keyword evidence="3" id="KW-1185">Reference proteome</keyword>
<dbReference type="NCBIfam" id="NF038403">
    <property type="entry name" value="perm_prefix_1"/>
    <property type="match status" value="1"/>
</dbReference>
<evidence type="ECO:0000256" key="1">
    <source>
        <dbReference type="SAM" id="Phobius"/>
    </source>
</evidence>